<dbReference type="Proteomes" id="UP000182491">
    <property type="component" value="Unassembled WGS sequence"/>
</dbReference>
<dbReference type="Gene3D" id="3.40.50.1700">
    <property type="entry name" value="Glycoside hydrolase family 3 C-terminal domain"/>
    <property type="match status" value="1"/>
</dbReference>
<sequence length="773" mass="84117">MNKTKSIPFALAVALALQFCASPKPAADGITTAATETTATAISPASVASSSRVDSLIAAMTIEEKVGQMTQVTIDLILEDDETTVVDMAKLRKALIEKNVGSILNVKGHAYTVDEWHKILTTIQDVATKETRLGVPVVYGVDAIHGANYIAGSTLFPHNIGTAASRNPEMARKIAEITAAEVRAAGIPWNFDPVLDIGRQPLWPRFEETFGEDVYLVKTMGAATIRGYEQDGLNQDHTVASCMKHFLGYSLPATGKDRTPSYIPETMLREYVLPPFREAVEAGAATVMINSGEINGVPVHGSKYYLTTILRDELGFEGVAVSDWEDVIRLHTRHRVAATPKEAVRMAVEAGLDMSMVPMDYSFYDLLVELVKEGTISEERIDLSVRRILNFKENLGLLDNPYPNAALKSQVQKPEYDSVAYQAALESLTLLKNEGNVLPLKKGARVLVAGPGANSLGTLHSSWSYIWQGSDESQYPDKALTIVEALRKELGAKNVVSRSVGDFGAAANYNVAQLKKDAQNVQAIILCLGEKAYAESPGVIDDLGLDANQLTLAKAAKETGKPVILVLTQGRPRIISSIEPDVKAVLLAYRPSTFGAPAIADVLFGDHNPSGVLPFTYPRHAGDVVLYDHKGTEKIREDQPNTYGDKGFNPQWTFGHGLSYTTFQFSDLKVNATTFGANDQLQVTVKVKNTGSRAGKKAVELYSRDLYASITPSASRLRAYTKVDLAPGEEKEVRFSLKPEDLAFVNEAGKWVTEPGDFDLMVGDLKVTTNYVQ</sequence>
<dbReference type="SMART" id="SM01217">
    <property type="entry name" value="Fn3_like"/>
    <property type="match status" value="1"/>
</dbReference>
<dbReference type="FunFam" id="2.60.40.10:FF:000495">
    <property type="entry name" value="Periplasmic beta-glucosidase"/>
    <property type="match status" value="1"/>
</dbReference>
<evidence type="ECO:0000256" key="7">
    <source>
        <dbReference type="SAM" id="SignalP"/>
    </source>
</evidence>
<organism evidence="9 10">
    <name type="scientific">Pontibacter akesuensis</name>
    <dbReference type="NCBI Taxonomy" id="388950"/>
    <lineage>
        <taxon>Bacteria</taxon>
        <taxon>Pseudomonadati</taxon>
        <taxon>Bacteroidota</taxon>
        <taxon>Cytophagia</taxon>
        <taxon>Cytophagales</taxon>
        <taxon>Hymenobacteraceae</taxon>
        <taxon>Pontibacter</taxon>
    </lineage>
</organism>
<dbReference type="InterPro" id="IPR036881">
    <property type="entry name" value="Glyco_hydro_3_C_sf"/>
</dbReference>
<feature type="chain" id="PRO_5010206033" description="beta-glucosidase" evidence="7">
    <location>
        <begin position="27"/>
        <end position="773"/>
    </location>
</feature>
<keyword evidence="6" id="KW-0326">Glycosidase</keyword>
<dbReference type="FunFam" id="3.20.20.300:FF:000007">
    <property type="entry name" value="Lysosomal beta glucosidase"/>
    <property type="match status" value="1"/>
</dbReference>
<dbReference type="PANTHER" id="PTHR30620">
    <property type="entry name" value="PERIPLASMIC BETA-GLUCOSIDASE-RELATED"/>
    <property type="match status" value="1"/>
</dbReference>
<dbReference type="EC" id="3.2.1.21" evidence="3"/>
<comment type="similarity">
    <text evidence="2">Belongs to the glycosyl hydrolase 3 family.</text>
</comment>
<dbReference type="GO" id="GO:0008422">
    <property type="term" value="F:beta-glucosidase activity"/>
    <property type="evidence" value="ECO:0007669"/>
    <property type="project" value="UniProtKB-EC"/>
</dbReference>
<dbReference type="OrthoDB" id="9805821at2"/>
<dbReference type="InterPro" id="IPR017853">
    <property type="entry name" value="GH"/>
</dbReference>
<dbReference type="PRINTS" id="PR00133">
    <property type="entry name" value="GLHYDRLASE3"/>
</dbReference>
<evidence type="ECO:0000256" key="2">
    <source>
        <dbReference type="ARBA" id="ARBA00005336"/>
    </source>
</evidence>
<feature type="signal peptide" evidence="7">
    <location>
        <begin position="1"/>
        <end position="26"/>
    </location>
</feature>
<dbReference type="Pfam" id="PF14310">
    <property type="entry name" value="Fn3-like"/>
    <property type="match status" value="1"/>
</dbReference>
<dbReference type="STRING" id="388950.GCA_001611675_02904"/>
<evidence type="ECO:0000256" key="3">
    <source>
        <dbReference type="ARBA" id="ARBA00012744"/>
    </source>
</evidence>
<dbReference type="InterPro" id="IPR001764">
    <property type="entry name" value="Glyco_hydro_3_N"/>
</dbReference>
<keyword evidence="10" id="KW-1185">Reference proteome</keyword>
<keyword evidence="5" id="KW-0378">Hydrolase</keyword>
<evidence type="ECO:0000313" key="10">
    <source>
        <dbReference type="Proteomes" id="UP000182491"/>
    </source>
</evidence>
<dbReference type="Pfam" id="PF01915">
    <property type="entry name" value="Glyco_hydro_3_C"/>
    <property type="match status" value="1"/>
</dbReference>
<dbReference type="AlphaFoldDB" id="A0A1I7KXH1"/>
<accession>A0A1I7KXH1</accession>
<protein>
    <recommendedName>
        <fullName evidence="3">beta-glucosidase</fullName>
        <ecNumber evidence="3">3.2.1.21</ecNumber>
    </recommendedName>
</protein>
<dbReference type="InterPro" id="IPR051915">
    <property type="entry name" value="Cellulose_Degrad_GH3"/>
</dbReference>
<reference evidence="10" key="1">
    <citation type="submission" date="2016-10" db="EMBL/GenBank/DDBJ databases">
        <authorList>
            <person name="Varghese N."/>
        </authorList>
    </citation>
    <scope>NUCLEOTIDE SEQUENCE [LARGE SCALE GENOMIC DNA]</scope>
    <source>
        <strain evidence="10">DSM 18820</strain>
    </source>
</reference>
<dbReference type="Pfam" id="PF00933">
    <property type="entry name" value="Glyco_hydro_3"/>
    <property type="match status" value="1"/>
</dbReference>
<comment type="catalytic activity">
    <reaction evidence="1">
        <text>Hydrolysis of terminal, non-reducing beta-D-glucosyl residues with release of beta-D-glucose.</text>
        <dbReference type="EC" id="3.2.1.21"/>
    </reaction>
</comment>
<dbReference type="EMBL" id="FPCA01000011">
    <property type="protein sequence ID" value="SFV02130.1"/>
    <property type="molecule type" value="Genomic_DNA"/>
</dbReference>
<evidence type="ECO:0000313" key="9">
    <source>
        <dbReference type="EMBL" id="SFV02130.1"/>
    </source>
</evidence>
<dbReference type="GO" id="GO:0009251">
    <property type="term" value="P:glucan catabolic process"/>
    <property type="evidence" value="ECO:0007669"/>
    <property type="project" value="TreeGrafter"/>
</dbReference>
<evidence type="ECO:0000256" key="5">
    <source>
        <dbReference type="ARBA" id="ARBA00022801"/>
    </source>
</evidence>
<dbReference type="InterPro" id="IPR036962">
    <property type="entry name" value="Glyco_hydro_3_N_sf"/>
</dbReference>
<feature type="domain" description="Fibronectin type III-like" evidence="8">
    <location>
        <begin position="697"/>
        <end position="766"/>
    </location>
</feature>
<name>A0A1I7KXH1_9BACT</name>
<dbReference type="InterPro" id="IPR002772">
    <property type="entry name" value="Glyco_hydro_3_C"/>
</dbReference>
<gene>
    <name evidence="9" type="ORF">SAMN04487941_0080</name>
</gene>
<dbReference type="RefSeq" id="WP_082815247.1">
    <property type="nucleotide sequence ID" value="NZ_BMXC01000005.1"/>
</dbReference>
<keyword evidence="4 7" id="KW-0732">Signal</keyword>
<evidence type="ECO:0000256" key="4">
    <source>
        <dbReference type="ARBA" id="ARBA00022729"/>
    </source>
</evidence>
<proteinExistence type="inferred from homology"/>
<dbReference type="InterPro" id="IPR026891">
    <property type="entry name" value="Fn3-like"/>
</dbReference>
<dbReference type="SUPFAM" id="SSF52279">
    <property type="entry name" value="Beta-D-glucan exohydrolase, C-terminal domain"/>
    <property type="match status" value="1"/>
</dbReference>
<evidence type="ECO:0000256" key="6">
    <source>
        <dbReference type="ARBA" id="ARBA00023295"/>
    </source>
</evidence>
<evidence type="ECO:0000259" key="8">
    <source>
        <dbReference type="SMART" id="SM01217"/>
    </source>
</evidence>
<dbReference type="PANTHER" id="PTHR30620:SF16">
    <property type="entry name" value="LYSOSOMAL BETA GLUCOSIDASE"/>
    <property type="match status" value="1"/>
</dbReference>
<evidence type="ECO:0000256" key="1">
    <source>
        <dbReference type="ARBA" id="ARBA00000448"/>
    </source>
</evidence>
<dbReference type="Gene3D" id="2.60.40.10">
    <property type="entry name" value="Immunoglobulins"/>
    <property type="match status" value="1"/>
</dbReference>
<dbReference type="InterPro" id="IPR013783">
    <property type="entry name" value="Ig-like_fold"/>
</dbReference>
<dbReference type="Gene3D" id="3.20.20.300">
    <property type="entry name" value="Glycoside hydrolase, family 3, N-terminal domain"/>
    <property type="match status" value="1"/>
</dbReference>
<dbReference type="SUPFAM" id="SSF51445">
    <property type="entry name" value="(Trans)glycosidases"/>
    <property type="match status" value="1"/>
</dbReference>